<dbReference type="InterPro" id="IPR003399">
    <property type="entry name" value="Mce/MlaD"/>
</dbReference>
<sequence length="405" mass="42860">MSRIPGWLSAGALIMTTVLGVGYLLIGVLAVDPIEKRTSITVDLTDSSGLKSGSDVVYRGVNIGTVDEVTGRTGGVRVALTYAADQRVPVATDLKIEQLSSLGEPVFAFMPNTDSGPWLEDGAHLTQTVEVPTSVAQLLGDTSAMLEQVEPERVTSLLDTLSQSVTGVESAVTPAVRRGADLLLMTLPSRQGHLDALIDHMTEILSKTDELKPAMMAAPPQLDAFGESLGVSFADMGVPGSGRGHRTGVWASGAGEAGHEVGFEHPAELRHGHVRQFEAPHQDHLGVGQPGAGLRDVQVFAELTLRHALLEDGLPEFLGQIGCEMRGVEQARTQQSGVAGDQGTQDRVTPSPVHQFDHPDRQLAGVGGLVADDLADLLDQGSRTFPDEGQHDLVAVLEVAVDRRP</sequence>
<dbReference type="AlphaFoldDB" id="A0AAE4R5G2"/>
<dbReference type="PANTHER" id="PTHR33371">
    <property type="entry name" value="INTERMEMBRANE PHOSPHOLIPID TRANSPORT SYSTEM BINDING PROTEIN MLAD-RELATED"/>
    <property type="match status" value="1"/>
</dbReference>
<accession>A0AAE4R5G2</accession>
<reference evidence="5 6" key="1">
    <citation type="submission" date="2023-10" db="EMBL/GenBank/DDBJ databases">
        <title>Development of a sustainable strategy for remediation of hydrocarbon-contaminated territories based on the waste exchange concept.</title>
        <authorList>
            <person name="Krivoruchko A."/>
        </authorList>
    </citation>
    <scope>NUCLEOTIDE SEQUENCE</scope>
    <source>
        <strain evidence="4 6">IEGM 1266</strain>
        <strain evidence="5">IEGM 1279</strain>
    </source>
</reference>
<feature type="transmembrane region" description="Helical" evidence="2">
    <location>
        <begin position="6"/>
        <end position="31"/>
    </location>
</feature>
<evidence type="ECO:0000256" key="2">
    <source>
        <dbReference type="SAM" id="Phobius"/>
    </source>
</evidence>
<keyword evidence="6" id="KW-1185">Reference proteome</keyword>
<dbReference type="PANTHER" id="PTHR33371:SF16">
    <property type="entry name" value="MCE-FAMILY PROTEIN MCE3F"/>
    <property type="match status" value="1"/>
</dbReference>
<dbReference type="EMBL" id="JAWLKI010000012">
    <property type="protein sequence ID" value="MDV6308145.1"/>
    <property type="molecule type" value="Genomic_DNA"/>
</dbReference>
<evidence type="ECO:0000313" key="7">
    <source>
        <dbReference type="Proteomes" id="UP001185922"/>
    </source>
</evidence>
<comment type="caution">
    <text evidence="5">The sequence shown here is derived from an EMBL/GenBank/DDBJ whole genome shotgun (WGS) entry which is preliminary data.</text>
</comment>
<dbReference type="GO" id="GO:0005576">
    <property type="term" value="C:extracellular region"/>
    <property type="evidence" value="ECO:0007669"/>
    <property type="project" value="TreeGrafter"/>
</dbReference>
<evidence type="ECO:0000313" key="5">
    <source>
        <dbReference type="EMBL" id="MDV6312043.1"/>
    </source>
</evidence>
<dbReference type="Pfam" id="PF02470">
    <property type="entry name" value="MlaD"/>
    <property type="match status" value="1"/>
</dbReference>
<evidence type="ECO:0000259" key="3">
    <source>
        <dbReference type="Pfam" id="PF02470"/>
    </source>
</evidence>
<dbReference type="InterPro" id="IPR052336">
    <property type="entry name" value="MlaD_Phospholipid_Transporter"/>
</dbReference>
<evidence type="ECO:0000256" key="1">
    <source>
        <dbReference type="SAM" id="MobiDB-lite"/>
    </source>
</evidence>
<feature type="region of interest" description="Disordered" evidence="1">
    <location>
        <begin position="333"/>
        <end position="354"/>
    </location>
</feature>
<feature type="domain" description="Mce/MlaD" evidence="3">
    <location>
        <begin position="38"/>
        <end position="111"/>
    </location>
</feature>
<keyword evidence="2" id="KW-1133">Transmembrane helix</keyword>
<protein>
    <submittedName>
        <fullName evidence="5">MlaD family protein</fullName>
    </submittedName>
</protein>
<keyword evidence="2" id="KW-0472">Membrane</keyword>
<gene>
    <name evidence="4" type="ORF">R3P94_12600</name>
    <name evidence="5" type="ORF">R3Q15_09095</name>
</gene>
<organism evidence="5 7">
    <name type="scientific">Gordonia amicalis</name>
    <dbReference type="NCBI Taxonomy" id="89053"/>
    <lineage>
        <taxon>Bacteria</taxon>
        <taxon>Bacillati</taxon>
        <taxon>Actinomycetota</taxon>
        <taxon>Actinomycetes</taxon>
        <taxon>Mycobacteriales</taxon>
        <taxon>Gordoniaceae</taxon>
        <taxon>Gordonia</taxon>
    </lineage>
</organism>
<dbReference type="EMBL" id="JAWLKH010000007">
    <property type="protein sequence ID" value="MDV6312043.1"/>
    <property type="molecule type" value="Genomic_DNA"/>
</dbReference>
<evidence type="ECO:0000313" key="4">
    <source>
        <dbReference type="EMBL" id="MDV6308145.1"/>
    </source>
</evidence>
<keyword evidence="2" id="KW-0812">Transmembrane</keyword>
<evidence type="ECO:0000313" key="6">
    <source>
        <dbReference type="Proteomes" id="UP001185779"/>
    </source>
</evidence>
<dbReference type="Proteomes" id="UP001185922">
    <property type="component" value="Unassembled WGS sequence"/>
</dbReference>
<proteinExistence type="predicted"/>
<name>A0AAE4R5G2_9ACTN</name>
<dbReference type="Proteomes" id="UP001185779">
    <property type="component" value="Unassembled WGS sequence"/>
</dbReference>
<feature type="compositionally biased region" description="Polar residues" evidence="1">
    <location>
        <begin position="333"/>
        <end position="348"/>
    </location>
</feature>